<evidence type="ECO:0000313" key="2">
    <source>
        <dbReference type="Proteomes" id="UP000016496"/>
    </source>
</evidence>
<comment type="caution">
    <text evidence="1">The sequence shown here is derived from an EMBL/GenBank/DDBJ whole genome shotgun (WGS) entry which is preliminary data.</text>
</comment>
<dbReference type="EMBL" id="AWSV01000040">
    <property type="protein sequence ID" value="ERI88221.1"/>
    <property type="molecule type" value="Genomic_DNA"/>
</dbReference>
<reference evidence="1 2" key="1">
    <citation type="submission" date="2013-08" db="EMBL/GenBank/DDBJ databases">
        <authorList>
            <person name="Weinstock G."/>
            <person name="Sodergren E."/>
            <person name="Wylie T."/>
            <person name="Fulton L."/>
            <person name="Fulton R."/>
            <person name="Fronick C."/>
            <person name="O'Laughlin M."/>
            <person name="Godfrey J."/>
            <person name="Miner T."/>
            <person name="Herter B."/>
            <person name="Appelbaum E."/>
            <person name="Cordes M."/>
            <person name="Lek S."/>
            <person name="Wollam A."/>
            <person name="Pepin K.H."/>
            <person name="Palsikar V.B."/>
            <person name="Mitreva M."/>
            <person name="Wilson R.K."/>
        </authorList>
    </citation>
    <scope>NUCLEOTIDE SEQUENCE [LARGE SCALE GENOMIC DNA]</scope>
    <source>
        <strain evidence="1 2">F0041</strain>
    </source>
</reference>
<proteinExistence type="predicted"/>
<gene>
    <name evidence="1" type="ORF">HMPREF1981_00605</name>
</gene>
<sequence length="42" mass="5268">MIYFNIRGSHILLFLLTSHQYSNYKKIRECFYSYLFTFSFFQ</sequence>
<dbReference type="Proteomes" id="UP000016496">
    <property type="component" value="Unassembled WGS sequence"/>
</dbReference>
<protein>
    <submittedName>
        <fullName evidence="1">Uncharacterized protein</fullName>
    </submittedName>
</protein>
<evidence type="ECO:0000313" key="1">
    <source>
        <dbReference type="EMBL" id="ERI88221.1"/>
    </source>
</evidence>
<dbReference type="AlphaFoldDB" id="U2E706"/>
<name>U2E706_9BACE</name>
<accession>U2E706</accession>
<dbReference type="HOGENOM" id="CLU_3247479_0_0_10"/>
<organism evidence="1 2">
    <name type="scientific">Bacteroides pyogenes F0041</name>
    <dbReference type="NCBI Taxonomy" id="1321819"/>
    <lineage>
        <taxon>Bacteria</taxon>
        <taxon>Pseudomonadati</taxon>
        <taxon>Bacteroidota</taxon>
        <taxon>Bacteroidia</taxon>
        <taxon>Bacteroidales</taxon>
        <taxon>Bacteroidaceae</taxon>
        <taxon>Bacteroides</taxon>
    </lineage>
</organism>